<evidence type="ECO:0000313" key="2">
    <source>
        <dbReference type="EMBL" id="RLV92428.1"/>
    </source>
</evidence>
<gene>
    <name evidence="2" type="ORF">DV515_00013761</name>
</gene>
<dbReference type="EMBL" id="QUSF01000100">
    <property type="protein sequence ID" value="RLV92428.1"/>
    <property type="molecule type" value="Genomic_DNA"/>
</dbReference>
<dbReference type="OrthoDB" id="10666736at2759"/>
<evidence type="ECO:0000256" key="1">
    <source>
        <dbReference type="SAM" id="MobiDB-lite"/>
    </source>
</evidence>
<dbReference type="AlphaFoldDB" id="A0A3L8S1C6"/>
<reference evidence="2 3" key="1">
    <citation type="journal article" date="2018" name="Proc. R. Soc. B">
        <title>A non-coding region near Follistatin controls head colour polymorphism in the Gouldian finch.</title>
        <authorList>
            <person name="Toomey M.B."/>
            <person name="Marques C.I."/>
            <person name="Andrade P."/>
            <person name="Araujo P.M."/>
            <person name="Sabatino S."/>
            <person name="Gazda M.A."/>
            <person name="Afonso S."/>
            <person name="Lopes R.J."/>
            <person name="Corbo J.C."/>
            <person name="Carneiro M."/>
        </authorList>
    </citation>
    <scope>NUCLEOTIDE SEQUENCE [LARGE SCALE GENOMIC DNA]</scope>
    <source>
        <strain evidence="2">Red01</strain>
        <tissue evidence="2">Muscle</tissue>
    </source>
</reference>
<comment type="caution">
    <text evidence="2">The sequence shown here is derived from an EMBL/GenBank/DDBJ whole genome shotgun (WGS) entry which is preliminary data.</text>
</comment>
<organism evidence="2 3">
    <name type="scientific">Chloebia gouldiae</name>
    <name type="common">Gouldian finch</name>
    <name type="synonym">Erythrura gouldiae</name>
    <dbReference type="NCBI Taxonomy" id="44316"/>
    <lineage>
        <taxon>Eukaryota</taxon>
        <taxon>Metazoa</taxon>
        <taxon>Chordata</taxon>
        <taxon>Craniata</taxon>
        <taxon>Vertebrata</taxon>
        <taxon>Euteleostomi</taxon>
        <taxon>Archelosauria</taxon>
        <taxon>Archosauria</taxon>
        <taxon>Dinosauria</taxon>
        <taxon>Saurischia</taxon>
        <taxon>Theropoda</taxon>
        <taxon>Coelurosauria</taxon>
        <taxon>Aves</taxon>
        <taxon>Neognathae</taxon>
        <taxon>Neoaves</taxon>
        <taxon>Telluraves</taxon>
        <taxon>Australaves</taxon>
        <taxon>Passeriformes</taxon>
        <taxon>Passeroidea</taxon>
        <taxon>Passeridae</taxon>
        <taxon>Chloebia</taxon>
    </lineage>
</organism>
<proteinExistence type="predicted"/>
<feature type="compositionally biased region" description="Gly residues" evidence="1">
    <location>
        <begin position="8"/>
        <end position="20"/>
    </location>
</feature>
<sequence length="177" mass="17814">MYRTSTVGGSGIPGVGGTGNAGVRAGRDRLPSGRDGAVLGGVNTCEEGSGGDRTHLRLRGGSAPSLRHQPAPAMGRRAGCSVPLCLLLLLVQDPAETLPGAAGPCSGPCPVLTNLSGQSGQRLCQRAASCQPGFAAETFTLTVPRDSVAAGRALGRGKDTGTTGYGDRMAVRMRTGL</sequence>
<protein>
    <submittedName>
        <fullName evidence="2">Uncharacterized protein</fullName>
    </submittedName>
</protein>
<name>A0A3L8S1C6_CHLGU</name>
<evidence type="ECO:0000313" key="3">
    <source>
        <dbReference type="Proteomes" id="UP000276834"/>
    </source>
</evidence>
<keyword evidence="3" id="KW-1185">Reference proteome</keyword>
<feature type="region of interest" description="Disordered" evidence="1">
    <location>
        <begin position="1"/>
        <end position="72"/>
    </location>
</feature>
<dbReference type="Proteomes" id="UP000276834">
    <property type="component" value="Unassembled WGS sequence"/>
</dbReference>
<accession>A0A3L8S1C6</accession>